<dbReference type="InterPro" id="IPR004104">
    <property type="entry name" value="Gfo/Idh/MocA-like_OxRdtase_C"/>
</dbReference>
<dbReference type="InterPro" id="IPR052515">
    <property type="entry name" value="Gfo/Idh/MocA_Oxidoreductase"/>
</dbReference>
<name>X5DGW1_9BACT</name>
<dbReference type="Pfam" id="PF01408">
    <property type="entry name" value="GFO_IDH_MocA"/>
    <property type="match status" value="1"/>
</dbReference>
<dbReference type="EMBL" id="CP007451">
    <property type="protein sequence ID" value="AHW59697.1"/>
    <property type="molecule type" value="Genomic_DNA"/>
</dbReference>
<dbReference type="OrthoDB" id="9815825at2"/>
<evidence type="ECO:0000259" key="1">
    <source>
        <dbReference type="Pfam" id="PF01408"/>
    </source>
</evidence>
<dbReference type="Pfam" id="PF02894">
    <property type="entry name" value="GFO_IDH_MocA_C"/>
    <property type="match status" value="1"/>
</dbReference>
<reference evidence="3 5" key="1">
    <citation type="submission" date="2014-03" db="EMBL/GenBank/DDBJ databases">
        <title>Complete genome sequence of a deeply braunched marine Bacteroidia bacterium Draconibacterium orientale type strain FH5T.</title>
        <authorList>
            <person name="Li X."/>
            <person name="Wang X."/>
            <person name="Xie Z."/>
            <person name="Du Z."/>
            <person name="Chen G."/>
        </authorList>
    </citation>
    <scope>NUCLEOTIDE SEQUENCE [LARGE SCALE GENOMIC DNA]</scope>
    <source>
        <strain evidence="3 5">FH5</strain>
    </source>
</reference>
<sequence length="312" mass="35635">MSKRFALIGAAGYIADRHMRAIKETGNDLICATDRFDVMGRIDSYFPEAEFFLEHENFEKYMDDLRMAGNPVDYVSICTPNYMHASHIRFALRNGADVICEKPLVIYPRELDVLKEIEKETGKRVNTVLQLRYHQTILDLKKKVDAGGDKMYDVDLTYMTTRGKWYFKSWKGEMEKSGGVATNIGIHFFDMLTWIFGAVKENVIHVYEADKAAGYLQLEKARVRWFLSLDARDLPAYATERGMRTFRSITVNGDEVEFSGGFTDLHTVTYQNILNGNGFGLDDARESIVLTDYARNTKPVGLKGDYHPLLKG</sequence>
<gene>
    <name evidence="3" type="ORF">FH5T_09100</name>
    <name evidence="4" type="ORF">SAMN05444285_10274</name>
</gene>
<dbReference type="InterPro" id="IPR036291">
    <property type="entry name" value="NAD(P)-bd_dom_sf"/>
</dbReference>
<dbReference type="InterPro" id="IPR000683">
    <property type="entry name" value="Gfo/Idh/MocA-like_OxRdtase_N"/>
</dbReference>
<evidence type="ECO:0000259" key="2">
    <source>
        <dbReference type="Pfam" id="PF02894"/>
    </source>
</evidence>
<dbReference type="STRING" id="1168034.FH5T_09100"/>
<keyword evidence="5" id="KW-1185">Reference proteome</keyword>
<dbReference type="GO" id="GO:0000166">
    <property type="term" value="F:nucleotide binding"/>
    <property type="evidence" value="ECO:0007669"/>
    <property type="project" value="InterPro"/>
</dbReference>
<dbReference type="PANTHER" id="PTHR43249">
    <property type="entry name" value="UDP-N-ACETYL-2-AMINO-2-DEOXY-D-GLUCURONATE OXIDASE"/>
    <property type="match status" value="1"/>
</dbReference>
<dbReference type="Gene3D" id="3.30.360.10">
    <property type="entry name" value="Dihydrodipicolinate Reductase, domain 2"/>
    <property type="match status" value="1"/>
</dbReference>
<evidence type="ECO:0000313" key="6">
    <source>
        <dbReference type="Proteomes" id="UP000181981"/>
    </source>
</evidence>
<dbReference type="AlphaFoldDB" id="X5DGW1"/>
<proteinExistence type="predicted"/>
<evidence type="ECO:0000313" key="5">
    <source>
        <dbReference type="Proteomes" id="UP000023772"/>
    </source>
</evidence>
<evidence type="ECO:0000313" key="4">
    <source>
        <dbReference type="EMBL" id="SES78615.1"/>
    </source>
</evidence>
<dbReference type="HOGENOM" id="CLU_862341_0_0_10"/>
<dbReference type="Proteomes" id="UP000023772">
    <property type="component" value="Chromosome"/>
</dbReference>
<dbReference type="PANTHER" id="PTHR43249:SF1">
    <property type="entry name" value="D-GLUCOSIDE 3-DEHYDROGENASE"/>
    <property type="match status" value="1"/>
</dbReference>
<organism evidence="4 6">
    <name type="scientific">Draconibacterium orientale</name>
    <dbReference type="NCBI Taxonomy" id="1168034"/>
    <lineage>
        <taxon>Bacteria</taxon>
        <taxon>Pseudomonadati</taxon>
        <taxon>Bacteroidota</taxon>
        <taxon>Bacteroidia</taxon>
        <taxon>Marinilabiliales</taxon>
        <taxon>Prolixibacteraceae</taxon>
        <taxon>Draconibacterium</taxon>
    </lineage>
</organism>
<feature type="domain" description="Gfo/Idh/MocA-like oxidoreductase C-terminal" evidence="2">
    <location>
        <begin position="150"/>
        <end position="263"/>
    </location>
</feature>
<feature type="domain" description="Gfo/Idh/MocA-like oxidoreductase N-terminal" evidence="1">
    <location>
        <begin position="4"/>
        <end position="125"/>
    </location>
</feature>
<dbReference type="eggNOG" id="COG0673">
    <property type="taxonomic scope" value="Bacteria"/>
</dbReference>
<dbReference type="EMBL" id="FOHT01000002">
    <property type="protein sequence ID" value="SES78615.1"/>
    <property type="molecule type" value="Genomic_DNA"/>
</dbReference>
<protein>
    <submittedName>
        <fullName evidence="3">Oxidoreductase</fullName>
    </submittedName>
    <submittedName>
        <fullName evidence="4">UDP-N-acetyl-2-amino-2-deoxyglucuronate dehydrogenase</fullName>
    </submittedName>
</protein>
<dbReference type="Proteomes" id="UP000181981">
    <property type="component" value="Unassembled WGS sequence"/>
</dbReference>
<evidence type="ECO:0000313" key="3">
    <source>
        <dbReference type="EMBL" id="AHW59697.1"/>
    </source>
</evidence>
<dbReference type="SUPFAM" id="SSF51735">
    <property type="entry name" value="NAD(P)-binding Rossmann-fold domains"/>
    <property type="match status" value="1"/>
</dbReference>
<dbReference type="SUPFAM" id="SSF55347">
    <property type="entry name" value="Glyceraldehyde-3-phosphate dehydrogenase-like, C-terminal domain"/>
    <property type="match status" value="1"/>
</dbReference>
<dbReference type="Gene3D" id="3.40.50.720">
    <property type="entry name" value="NAD(P)-binding Rossmann-like Domain"/>
    <property type="match status" value="1"/>
</dbReference>
<accession>X5DGW1</accession>
<dbReference type="RefSeq" id="WP_038557643.1">
    <property type="nucleotide sequence ID" value="NZ_FOHT01000002.1"/>
</dbReference>
<reference evidence="4 6" key="2">
    <citation type="submission" date="2016-10" db="EMBL/GenBank/DDBJ databases">
        <authorList>
            <person name="de Groot N.N."/>
        </authorList>
    </citation>
    <scope>NUCLEOTIDE SEQUENCE [LARGE SCALE GENOMIC DNA]</scope>
    <source>
        <strain evidence="4 6">DSM 25947</strain>
    </source>
</reference>
<dbReference type="KEGG" id="dori:FH5T_09100"/>